<feature type="transmembrane region" description="Helical" evidence="9">
    <location>
        <begin position="104"/>
        <end position="127"/>
    </location>
</feature>
<evidence type="ECO:0000256" key="3">
    <source>
        <dbReference type="ARBA" id="ARBA00022553"/>
    </source>
</evidence>
<evidence type="ECO:0000256" key="6">
    <source>
        <dbReference type="ARBA" id="ARBA00022777"/>
    </source>
</evidence>
<dbReference type="Gene3D" id="1.10.287.130">
    <property type="match status" value="1"/>
</dbReference>
<dbReference type="SUPFAM" id="SSF47384">
    <property type="entry name" value="Homodimeric domain of signal transducing histidine kinase"/>
    <property type="match status" value="1"/>
</dbReference>
<dbReference type="InterPro" id="IPR003594">
    <property type="entry name" value="HATPase_dom"/>
</dbReference>
<sequence>MRVGLPRPKSEMVFPGALMQQRILAMPHVTFPRPRSIPSVWSLLVNTASGLVCIGAAITLLGWIQSRDTLAQIASGHGPMRWTTALSILLLGLAMLLKRNPETGGAAVTIADILTLLAVTLAGISMIEYVTGPLPLYEQWNMANIASARPGSIPGRMSVGTILGVTMLSVCLFALDRVPKLCTALLSFGIMLALAAVCGFLYKARQLAGGRILDAMSVQTAISLLALYSAAFASRPLREPMLSLFAPELGAEARMELLIGTWALPILIGLMVKLGYQREWYEVPFALGLFAVAVVSLQTFLIWRSDFALTRLTRNKQKLEEVLRKNEKLAVAGRLAASISHEINNPLEAISNLLFLIRTSDGLEEQHRYADMATEELRRVSQITTQTLSFYRESTRPELAEIVPILESSVQLLRGKIKSLGLQVVEEYTEPIPQLVCSPGELRQVVVNLISNALDATPRDGRIVVRASRSRSWTRAGTNVVRIAIADSGSGMPPEVLARVFEPFYTTKEKTGNGLGLWVAADLVEKQGGWMKVRSITYGRHKGTTFAIVLPLIEAGSDFSTP</sequence>
<dbReference type="PRINTS" id="PR00344">
    <property type="entry name" value="BCTRLSENSOR"/>
</dbReference>
<evidence type="ECO:0000313" key="11">
    <source>
        <dbReference type="EMBL" id="RXH55738.1"/>
    </source>
</evidence>
<keyword evidence="12" id="KW-1185">Reference proteome</keyword>
<dbReference type="InterPro" id="IPR004358">
    <property type="entry name" value="Sig_transdc_His_kin-like_C"/>
</dbReference>
<dbReference type="Pfam" id="PF02518">
    <property type="entry name" value="HATPase_c"/>
    <property type="match status" value="1"/>
</dbReference>
<dbReference type="PANTHER" id="PTHR43065:SF10">
    <property type="entry name" value="PEROXIDE STRESS-ACTIVATED HISTIDINE KINASE MAK3"/>
    <property type="match status" value="1"/>
</dbReference>
<keyword evidence="5" id="KW-0547">Nucleotide-binding</keyword>
<evidence type="ECO:0000256" key="7">
    <source>
        <dbReference type="ARBA" id="ARBA00022840"/>
    </source>
</evidence>
<dbReference type="PROSITE" id="PS50109">
    <property type="entry name" value="HIS_KIN"/>
    <property type="match status" value="1"/>
</dbReference>
<evidence type="ECO:0000256" key="4">
    <source>
        <dbReference type="ARBA" id="ARBA00022679"/>
    </source>
</evidence>
<dbReference type="GO" id="GO:0005524">
    <property type="term" value="F:ATP binding"/>
    <property type="evidence" value="ECO:0007669"/>
    <property type="project" value="UniProtKB-KW"/>
</dbReference>
<keyword evidence="9" id="KW-1133">Transmembrane helix</keyword>
<dbReference type="InterPro" id="IPR005467">
    <property type="entry name" value="His_kinase_dom"/>
</dbReference>
<dbReference type="InterPro" id="IPR036890">
    <property type="entry name" value="HATPase_C_sf"/>
</dbReference>
<evidence type="ECO:0000256" key="1">
    <source>
        <dbReference type="ARBA" id="ARBA00000085"/>
    </source>
</evidence>
<evidence type="ECO:0000256" key="5">
    <source>
        <dbReference type="ARBA" id="ARBA00022741"/>
    </source>
</evidence>
<comment type="catalytic activity">
    <reaction evidence="1">
        <text>ATP + protein L-histidine = ADP + protein N-phospho-L-histidine.</text>
        <dbReference type="EC" id="2.7.13.3"/>
    </reaction>
</comment>
<feature type="transmembrane region" description="Helical" evidence="9">
    <location>
        <begin position="284"/>
        <end position="303"/>
    </location>
</feature>
<evidence type="ECO:0000256" key="2">
    <source>
        <dbReference type="ARBA" id="ARBA00012438"/>
    </source>
</evidence>
<dbReference type="SUPFAM" id="SSF55874">
    <property type="entry name" value="ATPase domain of HSP90 chaperone/DNA topoisomerase II/histidine kinase"/>
    <property type="match status" value="1"/>
</dbReference>
<evidence type="ECO:0000259" key="10">
    <source>
        <dbReference type="PROSITE" id="PS50109"/>
    </source>
</evidence>
<keyword evidence="8" id="KW-0902">Two-component regulatory system</keyword>
<organism evidence="11 12">
    <name type="scientific">Granulicella sibirica</name>
    <dbReference type="NCBI Taxonomy" id="2479048"/>
    <lineage>
        <taxon>Bacteria</taxon>
        <taxon>Pseudomonadati</taxon>
        <taxon>Acidobacteriota</taxon>
        <taxon>Terriglobia</taxon>
        <taxon>Terriglobales</taxon>
        <taxon>Acidobacteriaceae</taxon>
        <taxon>Granulicella</taxon>
    </lineage>
</organism>
<evidence type="ECO:0000256" key="9">
    <source>
        <dbReference type="SAM" id="Phobius"/>
    </source>
</evidence>
<keyword evidence="4" id="KW-0808">Transferase</keyword>
<protein>
    <recommendedName>
        <fullName evidence="2">histidine kinase</fullName>
        <ecNumber evidence="2">2.7.13.3</ecNumber>
    </recommendedName>
</protein>
<dbReference type="InterPro" id="IPR036097">
    <property type="entry name" value="HisK_dim/P_sf"/>
</dbReference>
<dbReference type="SMART" id="SM00387">
    <property type="entry name" value="HATPase_c"/>
    <property type="match status" value="1"/>
</dbReference>
<dbReference type="InterPro" id="IPR003661">
    <property type="entry name" value="HisK_dim/P_dom"/>
</dbReference>
<feature type="transmembrane region" description="Helical" evidence="9">
    <location>
        <begin position="79"/>
        <end position="97"/>
    </location>
</feature>
<reference evidence="12" key="2">
    <citation type="submission" date="2019-02" db="EMBL/GenBank/DDBJ databases">
        <title>Granulicella sibirica sp. nov., a psychrotolerant acidobacterium isolated from an organic soil layer in forested tundra, West Siberia.</title>
        <authorList>
            <person name="Oshkin I.Y."/>
            <person name="Kulichevskaya I.S."/>
            <person name="Rijpstra W.I.C."/>
            <person name="Sinninghe Damste J.S."/>
            <person name="Rakitin A.L."/>
            <person name="Ravin N.V."/>
            <person name="Dedysh S.N."/>
        </authorList>
    </citation>
    <scope>NUCLEOTIDE SEQUENCE [LARGE SCALE GENOMIC DNA]</scope>
    <source>
        <strain evidence="12">AF10</strain>
    </source>
</reference>
<feature type="transmembrane region" description="Helical" evidence="9">
    <location>
        <begin position="216"/>
        <end position="234"/>
    </location>
</feature>
<evidence type="ECO:0000256" key="8">
    <source>
        <dbReference type="ARBA" id="ARBA00023012"/>
    </source>
</evidence>
<feature type="domain" description="Histidine kinase" evidence="10">
    <location>
        <begin position="338"/>
        <end position="554"/>
    </location>
</feature>
<feature type="transmembrane region" description="Helical" evidence="9">
    <location>
        <begin position="255"/>
        <end position="272"/>
    </location>
</feature>
<keyword evidence="9" id="KW-0812">Transmembrane</keyword>
<gene>
    <name evidence="11" type="ORF">GRAN_2595</name>
</gene>
<accession>A0A4Q0T199</accession>
<keyword evidence="9" id="KW-0472">Membrane</keyword>
<keyword evidence="6 11" id="KW-0418">Kinase</keyword>
<dbReference type="Proteomes" id="UP000289437">
    <property type="component" value="Unassembled WGS sequence"/>
</dbReference>
<dbReference type="EMBL" id="RDSM01000002">
    <property type="protein sequence ID" value="RXH55738.1"/>
    <property type="molecule type" value="Genomic_DNA"/>
</dbReference>
<dbReference type="Pfam" id="PF00512">
    <property type="entry name" value="HisKA"/>
    <property type="match status" value="1"/>
</dbReference>
<reference evidence="11 12" key="1">
    <citation type="submission" date="2018-11" db="EMBL/GenBank/DDBJ databases">
        <authorList>
            <person name="Mardanov A.V."/>
            <person name="Ravin N.V."/>
            <person name="Dedysh S.N."/>
        </authorList>
    </citation>
    <scope>NUCLEOTIDE SEQUENCE [LARGE SCALE GENOMIC DNA]</scope>
    <source>
        <strain evidence="11 12">AF10</strain>
    </source>
</reference>
<comment type="caution">
    <text evidence="11">The sequence shown here is derived from an EMBL/GenBank/DDBJ whole genome shotgun (WGS) entry which is preliminary data.</text>
</comment>
<dbReference type="PANTHER" id="PTHR43065">
    <property type="entry name" value="SENSOR HISTIDINE KINASE"/>
    <property type="match status" value="1"/>
</dbReference>
<evidence type="ECO:0000313" key="12">
    <source>
        <dbReference type="Proteomes" id="UP000289437"/>
    </source>
</evidence>
<feature type="transmembrane region" description="Helical" evidence="9">
    <location>
        <begin position="182"/>
        <end position="204"/>
    </location>
</feature>
<name>A0A4Q0T199_9BACT</name>
<feature type="transmembrane region" description="Helical" evidence="9">
    <location>
        <begin position="43"/>
        <end position="64"/>
    </location>
</feature>
<keyword evidence="7" id="KW-0067">ATP-binding</keyword>
<dbReference type="GO" id="GO:0000155">
    <property type="term" value="F:phosphorelay sensor kinase activity"/>
    <property type="evidence" value="ECO:0007669"/>
    <property type="project" value="InterPro"/>
</dbReference>
<dbReference type="EC" id="2.7.13.3" evidence="2"/>
<dbReference type="CDD" id="cd00082">
    <property type="entry name" value="HisKA"/>
    <property type="match status" value="1"/>
</dbReference>
<keyword evidence="3" id="KW-0597">Phosphoprotein</keyword>
<dbReference type="SMART" id="SM00388">
    <property type="entry name" value="HisKA"/>
    <property type="match status" value="1"/>
</dbReference>
<dbReference type="AlphaFoldDB" id="A0A4Q0T199"/>
<dbReference type="Gene3D" id="3.30.565.10">
    <property type="entry name" value="Histidine kinase-like ATPase, C-terminal domain"/>
    <property type="match status" value="1"/>
</dbReference>
<proteinExistence type="predicted"/>